<protein>
    <submittedName>
        <fullName evidence="1">Uncharacterized protein</fullName>
    </submittedName>
</protein>
<evidence type="ECO:0000313" key="1">
    <source>
        <dbReference type="EMBL" id="SHI61395.1"/>
    </source>
</evidence>
<organism evidence="1 2">
    <name type="scientific">Rubritalea squalenifaciens DSM 18772</name>
    <dbReference type="NCBI Taxonomy" id="1123071"/>
    <lineage>
        <taxon>Bacteria</taxon>
        <taxon>Pseudomonadati</taxon>
        <taxon>Verrucomicrobiota</taxon>
        <taxon>Verrucomicrobiia</taxon>
        <taxon>Verrucomicrobiales</taxon>
        <taxon>Rubritaleaceae</taxon>
        <taxon>Rubritalea</taxon>
    </lineage>
</organism>
<name>A0A1M6CK49_9BACT</name>
<evidence type="ECO:0000313" key="2">
    <source>
        <dbReference type="Proteomes" id="UP000184510"/>
    </source>
</evidence>
<dbReference type="Proteomes" id="UP000184510">
    <property type="component" value="Unassembled WGS sequence"/>
</dbReference>
<sequence>MAYDVRLKKMPDLIIQRDSGYADSLRAYKLILDGAEIGTIKGGESRSYHVDPGKHTIQAKIDWCSSPPEEFVADHEPIAFEVFSKVRGFKFLGAVFAAFNPQGWIGMRKVDATLGDTIPTQIKGEQGAAPNH</sequence>
<gene>
    <name evidence="1" type="ORF">SAMN02745181_0501</name>
</gene>
<dbReference type="InParanoid" id="A0A1M6CK49"/>
<proteinExistence type="predicted"/>
<dbReference type="STRING" id="1123071.SAMN02745181_0501"/>
<keyword evidence="2" id="KW-1185">Reference proteome</keyword>
<dbReference type="EMBL" id="FQYR01000002">
    <property type="protein sequence ID" value="SHI61395.1"/>
    <property type="molecule type" value="Genomic_DNA"/>
</dbReference>
<accession>A0A1M6CK49</accession>
<reference evidence="1 2" key="1">
    <citation type="submission" date="2016-11" db="EMBL/GenBank/DDBJ databases">
        <authorList>
            <person name="Jaros S."/>
            <person name="Januszkiewicz K."/>
            <person name="Wedrychowicz H."/>
        </authorList>
    </citation>
    <scope>NUCLEOTIDE SEQUENCE [LARGE SCALE GENOMIC DNA]</scope>
    <source>
        <strain evidence="1 2">DSM 18772</strain>
    </source>
</reference>
<dbReference type="AlphaFoldDB" id="A0A1M6CK49"/>